<keyword evidence="6" id="KW-0547">Nucleotide-binding</keyword>
<evidence type="ECO:0000256" key="2">
    <source>
        <dbReference type="ARBA" id="ARBA00012110"/>
    </source>
</evidence>
<name>A0AAW1URU3_9CUCU</name>
<dbReference type="GO" id="GO:0050354">
    <property type="term" value="F:triokinase activity"/>
    <property type="evidence" value="ECO:0007669"/>
    <property type="project" value="UniProtKB-EC"/>
</dbReference>
<evidence type="ECO:0000256" key="11">
    <source>
        <dbReference type="ARBA" id="ARBA00045490"/>
    </source>
</evidence>
<dbReference type="PROSITE" id="PS51481">
    <property type="entry name" value="DHAK"/>
    <property type="match status" value="1"/>
</dbReference>
<dbReference type="Gene3D" id="3.30.1180.20">
    <property type="entry name" value="Dihydroxyacetone kinase, domain 2"/>
    <property type="match status" value="1"/>
</dbReference>
<evidence type="ECO:0000256" key="15">
    <source>
        <dbReference type="ARBA" id="ARBA00048898"/>
    </source>
</evidence>
<keyword evidence="8" id="KW-0067">ATP-binding</keyword>
<comment type="catalytic activity">
    <reaction evidence="14">
        <text>FAD = riboflavin cyclic-4',5'-phosphate + AMP + H(+)</text>
        <dbReference type="Rhea" id="RHEA:13729"/>
        <dbReference type="ChEBI" id="CHEBI:15378"/>
        <dbReference type="ChEBI" id="CHEBI:57692"/>
        <dbReference type="ChEBI" id="CHEBI:76202"/>
        <dbReference type="ChEBI" id="CHEBI:456215"/>
        <dbReference type="EC" id="4.6.1.15"/>
    </reaction>
</comment>
<dbReference type="GO" id="GO:0004371">
    <property type="term" value="F:glycerone kinase activity"/>
    <property type="evidence" value="ECO:0007669"/>
    <property type="project" value="UniProtKB-EC"/>
</dbReference>
<dbReference type="PANTHER" id="PTHR28629:SF4">
    <property type="entry name" value="TRIOKINASE_FMN CYCLASE"/>
    <property type="match status" value="1"/>
</dbReference>
<evidence type="ECO:0000256" key="1">
    <source>
        <dbReference type="ARBA" id="ARBA00012107"/>
    </source>
</evidence>
<comment type="subunit">
    <text evidence="12">Homodimer. Interacts with IFIH1 (via the CARD domains), the interaction is inhibited by viral infection.</text>
</comment>
<keyword evidence="9" id="KW-0170">Cobalt</keyword>
<dbReference type="GO" id="GO:0005524">
    <property type="term" value="F:ATP binding"/>
    <property type="evidence" value="ECO:0007669"/>
    <property type="project" value="UniProtKB-KW"/>
</dbReference>
<dbReference type="InterPro" id="IPR004007">
    <property type="entry name" value="DhaL_dom"/>
</dbReference>
<dbReference type="PANTHER" id="PTHR28629">
    <property type="entry name" value="TRIOKINASE/FMN CYCLASE"/>
    <property type="match status" value="1"/>
</dbReference>
<dbReference type="InterPro" id="IPR050861">
    <property type="entry name" value="Dihydroxyacetone_Kinase"/>
</dbReference>
<proteinExistence type="predicted"/>
<evidence type="ECO:0000313" key="18">
    <source>
        <dbReference type="EMBL" id="KAK9883554.1"/>
    </source>
</evidence>
<dbReference type="PROSITE" id="PS51480">
    <property type="entry name" value="DHAL"/>
    <property type="match status" value="1"/>
</dbReference>
<dbReference type="SMART" id="SM01120">
    <property type="entry name" value="Dak2"/>
    <property type="match status" value="1"/>
</dbReference>
<dbReference type="Pfam" id="PF02734">
    <property type="entry name" value="Dak2"/>
    <property type="match status" value="1"/>
</dbReference>
<dbReference type="EC" id="2.7.1.28" evidence="2"/>
<dbReference type="EC" id="4.6.1.15" evidence="3"/>
<comment type="function">
    <text evidence="11">Catalyzes both the phosphorylation of dihydroxyacetone and of glyceraldehyde, and the splitting of ribonucleoside diphosphate-X compounds among which FAD is the best substrate. Represses IFIH1-mediated cellular antiviral response.</text>
</comment>
<dbReference type="Gene3D" id="1.25.40.340">
    <property type="match status" value="1"/>
</dbReference>
<dbReference type="FunFam" id="3.40.50.10440:FF:000001">
    <property type="entry name" value="Dihydroxyacetone kinase, DhaK subunit"/>
    <property type="match status" value="1"/>
</dbReference>
<dbReference type="SUPFAM" id="SSF101473">
    <property type="entry name" value="DhaL-like"/>
    <property type="match status" value="1"/>
</dbReference>
<dbReference type="EC" id="2.7.1.29" evidence="1"/>
<dbReference type="InterPro" id="IPR036117">
    <property type="entry name" value="DhaL_dom_sf"/>
</dbReference>
<evidence type="ECO:0000256" key="9">
    <source>
        <dbReference type="ARBA" id="ARBA00023285"/>
    </source>
</evidence>
<gene>
    <name evidence="18" type="ORF">WA026_001733</name>
</gene>
<evidence type="ECO:0000256" key="4">
    <source>
        <dbReference type="ARBA" id="ARBA00018932"/>
    </source>
</evidence>
<dbReference type="SUPFAM" id="SSF82549">
    <property type="entry name" value="DAK1/DegV-like"/>
    <property type="match status" value="1"/>
</dbReference>
<evidence type="ECO:0000256" key="12">
    <source>
        <dbReference type="ARBA" id="ARBA00046681"/>
    </source>
</evidence>
<protein>
    <recommendedName>
        <fullName evidence="4">Triokinase/FMN cyclase</fullName>
        <ecNumber evidence="2">2.7.1.28</ecNumber>
        <ecNumber evidence="1">2.7.1.29</ecNumber>
        <ecNumber evidence="3">4.6.1.15</ecNumber>
    </recommendedName>
    <alternativeName>
        <fullName evidence="10">Bifunctional ATP-dependent dihydroxyacetone kinase/FAD-AMP lyase (cyclizing)</fullName>
    </alternativeName>
</protein>
<comment type="catalytic activity">
    <reaction evidence="13">
        <text>D-glyceraldehyde + ATP = D-glyceraldehyde 3-phosphate + ADP + H(+)</text>
        <dbReference type="Rhea" id="RHEA:13941"/>
        <dbReference type="ChEBI" id="CHEBI:15378"/>
        <dbReference type="ChEBI" id="CHEBI:17378"/>
        <dbReference type="ChEBI" id="CHEBI:30616"/>
        <dbReference type="ChEBI" id="CHEBI:59776"/>
        <dbReference type="ChEBI" id="CHEBI:456216"/>
        <dbReference type="EC" id="2.7.1.28"/>
    </reaction>
</comment>
<evidence type="ECO:0000313" key="19">
    <source>
        <dbReference type="Proteomes" id="UP001431783"/>
    </source>
</evidence>
<evidence type="ECO:0000256" key="13">
    <source>
        <dbReference type="ARBA" id="ARBA00047974"/>
    </source>
</evidence>
<evidence type="ECO:0000256" key="10">
    <source>
        <dbReference type="ARBA" id="ARBA00032426"/>
    </source>
</evidence>
<sequence length="579" mass="63821">MEYLEINWDDLIVNSTTTAVSDSLLGLATLNPELEILNVGNVVIQKGLKNVDKVLILSGGASGLEPAFAHFVGKGMLAAAVQGEITQSPACRPILQTMRELSAISLRGILVIVAGNSGDLLNFGLATERAKKELLRILMLPVFDNYKNDELPPCKRRGLSGIVLVLKIAGAMAEDGKAIDEIYEYCQMVTENLISISIGRREQLPKTQCVCKIDPDYIVGTSLNGEFSKKRFRKSHVMELVNSLLEELLYSNKKQPFLEIRTTPVVLLVNNVGGISKLEEMVIVKELIGNLDEKGVVVSRIYSGTFLSSSYLEGIAVSLLRVAQPTMLKYLDYPTTALGWRNITESRTDIKVVEKTPGILRKKPRTENIPLQGPKLNDQSTLKLKNAANFACEAIISCEKQLNKMDLEQGNGNTGTRLKAAAILFLQKFRANKAHFDVPYHFFQYLSKLCEYQLGGPMGCIFCIIFEAAASTFLPLNDLDDNLEGPIWLEALKNAVESLKCYTLARIGDNTILDPLEYCVQGTVDTLFEMPCYLDAFGNGVMAAENISTQLKNNNQYPDPGAHAAVIILRAIYEGLKQS</sequence>
<keyword evidence="19" id="KW-1185">Reference proteome</keyword>
<organism evidence="18 19">
    <name type="scientific">Henosepilachna vigintioctopunctata</name>
    <dbReference type="NCBI Taxonomy" id="420089"/>
    <lineage>
        <taxon>Eukaryota</taxon>
        <taxon>Metazoa</taxon>
        <taxon>Ecdysozoa</taxon>
        <taxon>Arthropoda</taxon>
        <taxon>Hexapoda</taxon>
        <taxon>Insecta</taxon>
        <taxon>Pterygota</taxon>
        <taxon>Neoptera</taxon>
        <taxon>Endopterygota</taxon>
        <taxon>Coleoptera</taxon>
        <taxon>Polyphaga</taxon>
        <taxon>Cucujiformia</taxon>
        <taxon>Coccinelloidea</taxon>
        <taxon>Coccinellidae</taxon>
        <taxon>Epilachninae</taxon>
        <taxon>Epilachnini</taxon>
        <taxon>Henosepilachna</taxon>
    </lineage>
</organism>
<comment type="catalytic activity">
    <reaction evidence="15">
        <text>dihydroxyacetone + ATP = dihydroxyacetone phosphate + ADP + H(+)</text>
        <dbReference type="Rhea" id="RHEA:15773"/>
        <dbReference type="ChEBI" id="CHEBI:15378"/>
        <dbReference type="ChEBI" id="CHEBI:16016"/>
        <dbReference type="ChEBI" id="CHEBI:30616"/>
        <dbReference type="ChEBI" id="CHEBI:57642"/>
        <dbReference type="ChEBI" id="CHEBI:456216"/>
        <dbReference type="EC" id="2.7.1.29"/>
    </reaction>
</comment>
<comment type="caution">
    <text evidence="18">The sequence shown here is derived from an EMBL/GenBank/DDBJ whole genome shotgun (WGS) entry which is preliminary data.</text>
</comment>
<evidence type="ECO:0000256" key="7">
    <source>
        <dbReference type="ARBA" id="ARBA00022777"/>
    </source>
</evidence>
<dbReference type="EMBL" id="JARQZJ010000091">
    <property type="protein sequence ID" value="KAK9883554.1"/>
    <property type="molecule type" value="Genomic_DNA"/>
</dbReference>
<dbReference type="Gene3D" id="3.40.50.10440">
    <property type="entry name" value="Dihydroxyacetone kinase, domain 1"/>
    <property type="match status" value="1"/>
</dbReference>
<dbReference type="GO" id="GO:0005829">
    <property type="term" value="C:cytosol"/>
    <property type="evidence" value="ECO:0007669"/>
    <property type="project" value="TreeGrafter"/>
</dbReference>
<dbReference type="AlphaFoldDB" id="A0AAW1URU3"/>
<evidence type="ECO:0000256" key="3">
    <source>
        <dbReference type="ARBA" id="ARBA00012578"/>
    </source>
</evidence>
<keyword evidence="5" id="KW-0808">Transferase</keyword>
<dbReference type="InterPro" id="IPR004006">
    <property type="entry name" value="DhaK_dom"/>
</dbReference>
<feature type="domain" description="DhaL" evidence="16">
    <location>
        <begin position="382"/>
        <end position="574"/>
    </location>
</feature>
<evidence type="ECO:0000259" key="16">
    <source>
        <dbReference type="PROSITE" id="PS51480"/>
    </source>
</evidence>
<feature type="domain" description="DhaK" evidence="17">
    <location>
        <begin position="15"/>
        <end position="340"/>
    </location>
</feature>
<evidence type="ECO:0000256" key="8">
    <source>
        <dbReference type="ARBA" id="ARBA00022840"/>
    </source>
</evidence>
<dbReference type="Proteomes" id="UP001431783">
    <property type="component" value="Unassembled WGS sequence"/>
</dbReference>
<dbReference type="GO" id="GO:0034012">
    <property type="term" value="F:FAD-AMP lyase (cyclizing) activity"/>
    <property type="evidence" value="ECO:0007669"/>
    <property type="project" value="UniProtKB-EC"/>
</dbReference>
<evidence type="ECO:0000256" key="14">
    <source>
        <dbReference type="ARBA" id="ARBA00048526"/>
    </source>
</evidence>
<dbReference type="Pfam" id="PF02733">
    <property type="entry name" value="Dak1"/>
    <property type="match status" value="1"/>
</dbReference>
<dbReference type="GO" id="GO:0019563">
    <property type="term" value="P:glycerol catabolic process"/>
    <property type="evidence" value="ECO:0007669"/>
    <property type="project" value="TreeGrafter"/>
</dbReference>
<reference evidence="18 19" key="1">
    <citation type="submission" date="2023-03" db="EMBL/GenBank/DDBJ databases">
        <title>Genome insight into feeding habits of ladybird beetles.</title>
        <authorList>
            <person name="Li H.-S."/>
            <person name="Huang Y.-H."/>
            <person name="Pang H."/>
        </authorList>
    </citation>
    <scope>NUCLEOTIDE SEQUENCE [LARGE SCALE GENOMIC DNA]</scope>
    <source>
        <strain evidence="18">SYSU_2023b</strain>
        <tissue evidence="18">Whole body</tissue>
    </source>
</reference>
<accession>A0AAW1URU3</accession>
<evidence type="ECO:0000256" key="5">
    <source>
        <dbReference type="ARBA" id="ARBA00022679"/>
    </source>
</evidence>
<evidence type="ECO:0000256" key="6">
    <source>
        <dbReference type="ARBA" id="ARBA00022741"/>
    </source>
</evidence>
<keyword evidence="7" id="KW-0418">Kinase</keyword>
<evidence type="ECO:0000259" key="17">
    <source>
        <dbReference type="PROSITE" id="PS51481"/>
    </source>
</evidence>